<evidence type="ECO:0000313" key="11">
    <source>
        <dbReference type="Proteomes" id="UP000011747"/>
    </source>
</evidence>
<sequence>MRLLVFFDLPVITNREKREYRRFRTFLLNEGYDMLQYSVYSRICNGHEAADKHLARLKRNLPHQGSIRAMMITEKQYAKMQLLLGEPTQKEKVLASTQLTLF</sequence>
<dbReference type="RefSeq" id="WP_003354198.1">
    <property type="nucleotide sequence ID" value="NZ_JH414754.1"/>
</dbReference>
<evidence type="ECO:0000256" key="5">
    <source>
        <dbReference type="ARBA" id="ARBA00022759"/>
    </source>
</evidence>
<proteinExistence type="inferred from homology"/>
<evidence type="ECO:0000256" key="2">
    <source>
        <dbReference type="ARBA" id="ARBA00009959"/>
    </source>
</evidence>
<dbReference type="InterPro" id="IPR021127">
    <property type="entry name" value="CRISPR_associated_Cas2"/>
</dbReference>
<reference evidence="10 11" key="1">
    <citation type="submission" date="2011-09" db="EMBL/GenBank/DDBJ databases">
        <title>The Genome Sequence of Bacillus smithii 7_3_47FAA.</title>
        <authorList>
            <consortium name="The Broad Institute Genome Sequencing Platform"/>
            <person name="Earl A."/>
            <person name="Ward D."/>
            <person name="Feldgarden M."/>
            <person name="Gevers D."/>
            <person name="Daigneault M."/>
            <person name="Strauss J."/>
            <person name="Allen-Vercoe E."/>
            <person name="Young S.K."/>
            <person name="Zeng Q."/>
            <person name="Gargeya S."/>
            <person name="Fitzgerald M."/>
            <person name="Haas B."/>
            <person name="Abouelleil A."/>
            <person name="Alvarado L."/>
            <person name="Arachchi H.M."/>
            <person name="Berlin A."/>
            <person name="Brown A."/>
            <person name="Chapman S.B."/>
            <person name="Chen Z."/>
            <person name="Dunbar C."/>
            <person name="Freedman E."/>
            <person name="Gearin G."/>
            <person name="Goldberg J."/>
            <person name="Griggs A."/>
            <person name="Gujja S."/>
            <person name="Heiman D."/>
            <person name="Howarth C."/>
            <person name="Larson L."/>
            <person name="Lui A."/>
            <person name="MacDonald P.J.P."/>
            <person name="Montmayeur A."/>
            <person name="Murphy C."/>
            <person name="Neiman D."/>
            <person name="Pearson M."/>
            <person name="Priest M."/>
            <person name="Roberts A."/>
            <person name="Saif S."/>
            <person name="Shea T."/>
            <person name="Shenoy N."/>
            <person name="Sisk P."/>
            <person name="Stolte C."/>
            <person name="Sykes S."/>
            <person name="Wortman J."/>
            <person name="Nusbaum C."/>
            <person name="Birren B."/>
        </authorList>
    </citation>
    <scope>NUCLEOTIDE SEQUENCE [LARGE SCALE GENOMIC DNA]</scope>
    <source>
        <strain evidence="10 11">7_3_47FAA</strain>
    </source>
</reference>
<dbReference type="EC" id="3.1.-.-" evidence="9"/>
<gene>
    <name evidence="9" type="primary">cas2</name>
    <name evidence="10" type="ORF">HMPREF1015_02609</name>
</gene>
<keyword evidence="3 9" id="KW-0540">Nuclease</keyword>
<dbReference type="InterPro" id="IPR019199">
    <property type="entry name" value="Virulence_VapD/CRISPR_Cas2"/>
</dbReference>
<evidence type="ECO:0000256" key="3">
    <source>
        <dbReference type="ARBA" id="ARBA00022722"/>
    </source>
</evidence>
<dbReference type="EMBL" id="ACWF01000099">
    <property type="protein sequence ID" value="EHL78014.1"/>
    <property type="molecule type" value="Genomic_DNA"/>
</dbReference>
<dbReference type="Gene3D" id="3.30.70.240">
    <property type="match status" value="1"/>
</dbReference>
<dbReference type="GO" id="GO:0043571">
    <property type="term" value="P:maintenance of CRISPR repeat elements"/>
    <property type="evidence" value="ECO:0007669"/>
    <property type="project" value="UniProtKB-UniRule"/>
</dbReference>
<evidence type="ECO:0000256" key="4">
    <source>
        <dbReference type="ARBA" id="ARBA00022723"/>
    </source>
</evidence>
<dbReference type="Proteomes" id="UP000011747">
    <property type="component" value="Unassembled WGS sequence"/>
</dbReference>
<keyword evidence="8 9" id="KW-0051">Antiviral defense</keyword>
<comment type="similarity">
    <text evidence="2 9">Belongs to the CRISPR-associated endoribonuclease Cas2 protein family.</text>
</comment>
<keyword evidence="4 9" id="KW-0479">Metal-binding</keyword>
<organism evidence="10 11">
    <name type="scientific">Bacillus smithii 7_3_47FAA</name>
    <dbReference type="NCBI Taxonomy" id="665952"/>
    <lineage>
        <taxon>Bacteria</taxon>
        <taxon>Bacillati</taxon>
        <taxon>Bacillota</taxon>
        <taxon>Bacilli</taxon>
        <taxon>Bacillales</taxon>
        <taxon>Bacillaceae</taxon>
        <taxon>Bacillus</taxon>
    </lineage>
</organism>
<dbReference type="AlphaFoldDB" id="G9QLF4"/>
<name>G9QLF4_9BACI</name>
<keyword evidence="6 9" id="KW-0378">Hydrolase</keyword>
<comment type="function">
    <text evidence="9">CRISPR (clustered regularly interspaced short palindromic repeat), is an adaptive immune system that provides protection against mobile genetic elements (viruses, transposable elements and conjugative plasmids). CRISPR clusters contain sequences complementary to antecedent mobile elements and target invading nucleic acids. CRISPR clusters are transcribed and processed into CRISPR RNA (crRNA). Functions as a ssRNA-specific endoribonuclease. Involved in the integration of spacer DNA into the CRISPR cassette.</text>
</comment>
<dbReference type="NCBIfam" id="TIGR01573">
    <property type="entry name" value="cas2"/>
    <property type="match status" value="1"/>
</dbReference>
<keyword evidence="7 9" id="KW-0460">Magnesium</keyword>
<dbReference type="GO" id="GO:0046872">
    <property type="term" value="F:metal ion binding"/>
    <property type="evidence" value="ECO:0007669"/>
    <property type="project" value="UniProtKB-UniRule"/>
</dbReference>
<comment type="cofactor">
    <cofactor evidence="1 9">
        <name>Mg(2+)</name>
        <dbReference type="ChEBI" id="CHEBI:18420"/>
    </cofactor>
</comment>
<accession>G9QLF4</accession>
<evidence type="ECO:0000256" key="1">
    <source>
        <dbReference type="ARBA" id="ARBA00001946"/>
    </source>
</evidence>
<dbReference type="HAMAP" id="MF_01471">
    <property type="entry name" value="Cas2"/>
    <property type="match status" value="1"/>
</dbReference>
<evidence type="ECO:0000256" key="7">
    <source>
        <dbReference type="ARBA" id="ARBA00022842"/>
    </source>
</evidence>
<evidence type="ECO:0000256" key="6">
    <source>
        <dbReference type="ARBA" id="ARBA00022801"/>
    </source>
</evidence>
<dbReference type="GO" id="GO:0016787">
    <property type="term" value="F:hydrolase activity"/>
    <property type="evidence" value="ECO:0007669"/>
    <property type="project" value="UniProtKB-KW"/>
</dbReference>
<evidence type="ECO:0000256" key="8">
    <source>
        <dbReference type="ARBA" id="ARBA00023118"/>
    </source>
</evidence>
<comment type="subunit">
    <text evidence="9">Homodimer, forms a heterotetramer with a Cas1 homodimer.</text>
</comment>
<dbReference type="SUPFAM" id="SSF143430">
    <property type="entry name" value="TTP0101/SSO1404-like"/>
    <property type="match status" value="1"/>
</dbReference>
<keyword evidence="11" id="KW-1185">Reference proteome</keyword>
<feature type="binding site" evidence="9">
    <location>
        <position position="8"/>
    </location>
    <ligand>
        <name>Mg(2+)</name>
        <dbReference type="ChEBI" id="CHEBI:18420"/>
        <note>catalytic</note>
    </ligand>
</feature>
<dbReference type="PATRIC" id="fig|665952.3.peg.1879"/>
<keyword evidence="5 9" id="KW-0255">Endonuclease</keyword>
<dbReference type="HOGENOM" id="CLU_150500_1_0_9"/>
<evidence type="ECO:0000256" key="9">
    <source>
        <dbReference type="HAMAP-Rule" id="MF_01471"/>
    </source>
</evidence>
<dbReference type="GO" id="GO:0051607">
    <property type="term" value="P:defense response to virus"/>
    <property type="evidence" value="ECO:0007669"/>
    <property type="project" value="UniProtKB-UniRule"/>
</dbReference>
<dbReference type="CDD" id="cd09638">
    <property type="entry name" value="Cas2_I_II_III"/>
    <property type="match status" value="1"/>
</dbReference>
<comment type="caution">
    <text evidence="10">The sequence shown here is derived from an EMBL/GenBank/DDBJ whole genome shotgun (WGS) entry which is preliminary data.</text>
</comment>
<protein>
    <recommendedName>
        <fullName evidence="9">CRISPR-associated endoribonuclease Cas2</fullName>
        <ecNumber evidence="9">3.1.-.-</ecNumber>
    </recommendedName>
</protein>
<dbReference type="GO" id="GO:0004521">
    <property type="term" value="F:RNA endonuclease activity"/>
    <property type="evidence" value="ECO:0007669"/>
    <property type="project" value="InterPro"/>
</dbReference>
<evidence type="ECO:0000313" key="10">
    <source>
        <dbReference type="EMBL" id="EHL78014.1"/>
    </source>
</evidence>
<dbReference type="Pfam" id="PF09827">
    <property type="entry name" value="CRISPR_Cas2"/>
    <property type="match status" value="1"/>
</dbReference>